<dbReference type="PANTHER" id="PTHR10245">
    <property type="entry name" value="ENDOTHELIAL DIFFERENTIATION-RELATED FACTOR 1 MULTIPROTEIN BRIDGING FACTOR 1"/>
    <property type="match status" value="1"/>
</dbReference>
<protein>
    <recommendedName>
        <fullName evidence="2">HTH cro/C1-type domain-containing protein</fullName>
    </recommendedName>
</protein>
<dbReference type="AlphaFoldDB" id="A0A6C0D176"/>
<dbReference type="PANTHER" id="PTHR10245:SF15">
    <property type="entry name" value="ENDOTHELIAL DIFFERENTIATION-RELATED FACTOR 1"/>
    <property type="match status" value="1"/>
</dbReference>
<dbReference type="Gene3D" id="1.10.260.40">
    <property type="entry name" value="lambda repressor-like DNA-binding domains"/>
    <property type="match status" value="1"/>
</dbReference>
<keyword evidence="1" id="KW-0238">DNA-binding</keyword>
<dbReference type="PROSITE" id="PS50943">
    <property type="entry name" value="HTH_CROC1"/>
    <property type="match status" value="1"/>
</dbReference>
<evidence type="ECO:0000313" key="3">
    <source>
        <dbReference type="EMBL" id="QHT10311.1"/>
    </source>
</evidence>
<evidence type="ECO:0000256" key="1">
    <source>
        <dbReference type="ARBA" id="ARBA00023125"/>
    </source>
</evidence>
<sequence>MQFQDWETVVLKKSDIKTGESYKKQETQVKDKDKVTLKEPSLDFQKALQQARMANKMSQKDLALKLGMNLNTMVNYEKGKEVPTNLIISKLEKLLNTKLPRIQKKVFE</sequence>
<organism evidence="3">
    <name type="scientific">viral metagenome</name>
    <dbReference type="NCBI Taxonomy" id="1070528"/>
    <lineage>
        <taxon>unclassified sequences</taxon>
        <taxon>metagenomes</taxon>
        <taxon>organismal metagenomes</taxon>
    </lineage>
</organism>
<dbReference type="GO" id="GO:0003677">
    <property type="term" value="F:DNA binding"/>
    <property type="evidence" value="ECO:0007669"/>
    <property type="project" value="UniProtKB-KW"/>
</dbReference>
<dbReference type="CDD" id="cd00093">
    <property type="entry name" value="HTH_XRE"/>
    <property type="match status" value="1"/>
</dbReference>
<accession>A0A6C0D176</accession>
<dbReference type="GO" id="GO:0005634">
    <property type="term" value="C:nucleus"/>
    <property type="evidence" value="ECO:0007669"/>
    <property type="project" value="TreeGrafter"/>
</dbReference>
<name>A0A6C0D176_9ZZZZ</name>
<reference evidence="3" key="1">
    <citation type="journal article" date="2020" name="Nature">
        <title>Giant virus diversity and host interactions through global metagenomics.</title>
        <authorList>
            <person name="Schulz F."/>
            <person name="Roux S."/>
            <person name="Paez-Espino D."/>
            <person name="Jungbluth S."/>
            <person name="Walsh D.A."/>
            <person name="Denef V.J."/>
            <person name="McMahon K.D."/>
            <person name="Konstantinidis K.T."/>
            <person name="Eloe-Fadrosh E.A."/>
            <person name="Kyrpides N.C."/>
            <person name="Woyke T."/>
        </authorList>
    </citation>
    <scope>NUCLEOTIDE SEQUENCE</scope>
    <source>
        <strain evidence="3">GVMAG-M-3300023174-107</strain>
    </source>
</reference>
<dbReference type="SMART" id="SM00530">
    <property type="entry name" value="HTH_XRE"/>
    <property type="match status" value="1"/>
</dbReference>
<dbReference type="SUPFAM" id="SSF47413">
    <property type="entry name" value="lambda repressor-like DNA-binding domains"/>
    <property type="match status" value="1"/>
</dbReference>
<dbReference type="EMBL" id="MN739520">
    <property type="protein sequence ID" value="QHT10311.1"/>
    <property type="molecule type" value="Genomic_DNA"/>
</dbReference>
<proteinExistence type="predicted"/>
<evidence type="ECO:0000259" key="2">
    <source>
        <dbReference type="PROSITE" id="PS50943"/>
    </source>
</evidence>
<feature type="domain" description="HTH cro/C1-type" evidence="2">
    <location>
        <begin position="48"/>
        <end position="102"/>
    </location>
</feature>
<dbReference type="InterPro" id="IPR010982">
    <property type="entry name" value="Lambda_DNA-bd_dom_sf"/>
</dbReference>
<dbReference type="Pfam" id="PF01381">
    <property type="entry name" value="HTH_3"/>
    <property type="match status" value="1"/>
</dbReference>
<dbReference type="InterPro" id="IPR001387">
    <property type="entry name" value="Cro/C1-type_HTH"/>
</dbReference>